<dbReference type="CDD" id="cd00427">
    <property type="entry name" value="Ribosomal_L29_HIP"/>
    <property type="match status" value="1"/>
</dbReference>
<dbReference type="InterPro" id="IPR001854">
    <property type="entry name" value="Ribosomal_uL29"/>
</dbReference>
<dbReference type="Pfam" id="PF00831">
    <property type="entry name" value="Ribosomal_L29"/>
    <property type="match status" value="1"/>
</dbReference>
<sequence>MKYKEIHLLSAKLCSNQLEEERDYLVKLRFAHSVSPIENPMKIRETRKIIARLKTAQNNYYPFRQSSESEV</sequence>
<organism evidence="6 7">
    <name type="scientific">Candidatus Cardinium hertigii</name>
    <dbReference type="NCBI Taxonomy" id="247481"/>
    <lineage>
        <taxon>Bacteria</taxon>
        <taxon>Pseudomonadati</taxon>
        <taxon>Bacteroidota</taxon>
        <taxon>Cytophagia</taxon>
        <taxon>Cytophagales</taxon>
        <taxon>Amoebophilaceae</taxon>
        <taxon>Candidatus Cardinium</taxon>
    </lineage>
</organism>
<evidence type="ECO:0000256" key="5">
    <source>
        <dbReference type="HAMAP-Rule" id="MF_00374"/>
    </source>
</evidence>
<dbReference type="Proteomes" id="UP000270927">
    <property type="component" value="Unassembled WGS sequence"/>
</dbReference>
<gene>
    <name evidence="5" type="primary">rpmC</name>
    <name evidence="6" type="ORF">EDM02_02925</name>
</gene>
<evidence type="ECO:0000256" key="2">
    <source>
        <dbReference type="ARBA" id="ARBA00022980"/>
    </source>
</evidence>
<dbReference type="Gene3D" id="1.10.287.310">
    <property type="match status" value="1"/>
</dbReference>
<dbReference type="NCBIfam" id="TIGR00012">
    <property type="entry name" value="L29"/>
    <property type="match status" value="1"/>
</dbReference>
<keyword evidence="3 5" id="KW-0687">Ribonucleoprotein</keyword>
<dbReference type="RefSeq" id="WP_123662912.1">
    <property type="nucleotide sequence ID" value="NZ_RARA01000024.1"/>
</dbReference>
<keyword evidence="2 5" id="KW-0689">Ribosomal protein</keyword>
<name>A0A3N2QC25_9BACT</name>
<proteinExistence type="inferred from homology"/>
<evidence type="ECO:0000313" key="7">
    <source>
        <dbReference type="Proteomes" id="UP000270927"/>
    </source>
</evidence>
<comment type="similarity">
    <text evidence="1 5">Belongs to the universal ribosomal protein uL29 family.</text>
</comment>
<evidence type="ECO:0000256" key="4">
    <source>
        <dbReference type="ARBA" id="ARBA00035204"/>
    </source>
</evidence>
<keyword evidence="7" id="KW-1185">Reference proteome</keyword>
<protein>
    <recommendedName>
        <fullName evidence="4 5">Large ribosomal subunit protein uL29</fullName>
    </recommendedName>
</protein>
<dbReference type="EMBL" id="RARA01000024">
    <property type="protein sequence ID" value="ROT47364.1"/>
    <property type="molecule type" value="Genomic_DNA"/>
</dbReference>
<dbReference type="HAMAP" id="MF_00374">
    <property type="entry name" value="Ribosomal_uL29"/>
    <property type="match status" value="1"/>
</dbReference>
<dbReference type="OrthoDB" id="5296761at2"/>
<dbReference type="InterPro" id="IPR036049">
    <property type="entry name" value="Ribosomal_uL29_sf"/>
</dbReference>
<dbReference type="GO" id="GO:0006412">
    <property type="term" value="P:translation"/>
    <property type="evidence" value="ECO:0007669"/>
    <property type="project" value="UniProtKB-UniRule"/>
</dbReference>
<dbReference type="GO" id="GO:1990904">
    <property type="term" value="C:ribonucleoprotein complex"/>
    <property type="evidence" value="ECO:0007669"/>
    <property type="project" value="UniProtKB-KW"/>
</dbReference>
<dbReference type="AlphaFoldDB" id="A0A3N2QC25"/>
<evidence type="ECO:0000256" key="1">
    <source>
        <dbReference type="ARBA" id="ARBA00009254"/>
    </source>
</evidence>
<dbReference type="SUPFAM" id="SSF46561">
    <property type="entry name" value="Ribosomal protein L29 (L29p)"/>
    <property type="match status" value="1"/>
</dbReference>
<accession>A0A3N2QC25</accession>
<dbReference type="GO" id="GO:0005840">
    <property type="term" value="C:ribosome"/>
    <property type="evidence" value="ECO:0007669"/>
    <property type="project" value="UniProtKB-KW"/>
</dbReference>
<evidence type="ECO:0000313" key="6">
    <source>
        <dbReference type="EMBL" id="ROT47364.1"/>
    </source>
</evidence>
<evidence type="ECO:0000256" key="3">
    <source>
        <dbReference type="ARBA" id="ARBA00023274"/>
    </source>
</evidence>
<comment type="caution">
    <text evidence="6">The sequence shown here is derived from an EMBL/GenBank/DDBJ whole genome shotgun (WGS) entry which is preliminary data.</text>
</comment>
<reference evidence="6 7" key="1">
    <citation type="submission" date="2018-09" db="EMBL/GenBank/DDBJ databases">
        <title>Comparative Genomics of Wolbachia-Cardinium Dual Endosymbiosis in a Plant-Parasitic Nematode.</title>
        <authorList>
            <person name="Brown A.M.V."/>
            <person name="Wasala S.K."/>
            <person name="Howe D.K."/>
            <person name="Peetz A.B."/>
            <person name="Zasada I.A."/>
            <person name="Denver D.R."/>
        </authorList>
    </citation>
    <scope>NUCLEOTIDE SEQUENCE [LARGE SCALE GENOMIC DNA]</scope>
    <source>
        <strain evidence="6 7">Pp_1</strain>
    </source>
</reference>
<dbReference type="GO" id="GO:0003735">
    <property type="term" value="F:structural constituent of ribosome"/>
    <property type="evidence" value="ECO:0007669"/>
    <property type="project" value="InterPro"/>
</dbReference>